<dbReference type="EMBL" id="JAKEKT020000081">
    <property type="protein sequence ID" value="KAL1638133.1"/>
    <property type="molecule type" value="Genomic_DNA"/>
</dbReference>
<comment type="caution">
    <text evidence="3">The sequence shown here is derived from an EMBL/GenBank/DDBJ whole genome shotgun (WGS) entry which is preliminary data.</text>
</comment>
<feature type="compositionally biased region" description="Low complexity" evidence="1">
    <location>
        <begin position="298"/>
        <end position="317"/>
    </location>
</feature>
<feature type="region of interest" description="Disordered" evidence="1">
    <location>
        <begin position="156"/>
        <end position="248"/>
    </location>
</feature>
<keyword evidence="2" id="KW-1133">Transmembrane helix</keyword>
<feature type="region of interest" description="Disordered" evidence="1">
    <location>
        <begin position="269"/>
        <end position="331"/>
    </location>
</feature>
<keyword evidence="2" id="KW-0472">Membrane</keyword>
<keyword evidence="2" id="KW-0812">Transmembrane</keyword>
<name>A0ABR3TFE6_9PEZI</name>
<evidence type="ECO:0000313" key="3">
    <source>
        <dbReference type="EMBL" id="KAL1638133.1"/>
    </source>
</evidence>
<feature type="compositionally biased region" description="Low complexity" evidence="1">
    <location>
        <begin position="231"/>
        <end position="248"/>
    </location>
</feature>
<sequence length="420" mass="45341">MKTSRLESTNGFPRHVRQNRLLRKLLKAHHAATYDRPAPSHSVQTEKKEIEVPEIHVTPPPPYHDIARDAPAVREVPRFRPTVHPDLCPAHSVASLGTTILANVPLLSPTHDNPGDMDLRRCASATTLLPRTTYQPAPVRHHRSADNLLTLATTSLTPASPLGSHPVDPSSPTTASSLTDAEQQQPPPARQRRRTAAKPPSLKRASSYPLISVSIMTPIREEPRSPCRPPTRTTTTTTTVTKTKTTTTTTTTATAAVAAKRLPSILRASPAANAGTAPRRLRREQQQQKRVRFSPLLTHDGTTGTTGTTTTTTITAAADDDETTSPTTPSLPHDGNSLALFATAVLAASLLLLLAFADEVAGLMTTQQYYAWEWAWEWSARVEYALAFAVGCGVAHWLAVSGVADVVGGTLGRAREEGWV</sequence>
<feature type="compositionally biased region" description="Polar residues" evidence="1">
    <location>
        <begin position="170"/>
        <end position="180"/>
    </location>
</feature>
<proteinExistence type="predicted"/>
<evidence type="ECO:0000256" key="2">
    <source>
        <dbReference type="SAM" id="Phobius"/>
    </source>
</evidence>
<organism evidence="3 4">
    <name type="scientific">Diplodia intermedia</name>
    <dbReference type="NCBI Taxonomy" id="856260"/>
    <lineage>
        <taxon>Eukaryota</taxon>
        <taxon>Fungi</taxon>
        <taxon>Dikarya</taxon>
        <taxon>Ascomycota</taxon>
        <taxon>Pezizomycotina</taxon>
        <taxon>Dothideomycetes</taxon>
        <taxon>Dothideomycetes incertae sedis</taxon>
        <taxon>Botryosphaeriales</taxon>
        <taxon>Botryosphaeriaceae</taxon>
        <taxon>Diplodia</taxon>
    </lineage>
</organism>
<keyword evidence="4" id="KW-1185">Reference proteome</keyword>
<evidence type="ECO:0000256" key="1">
    <source>
        <dbReference type="SAM" id="MobiDB-lite"/>
    </source>
</evidence>
<protein>
    <submittedName>
        <fullName evidence="3">Uncharacterized protein</fullName>
    </submittedName>
</protein>
<dbReference type="Proteomes" id="UP001521184">
    <property type="component" value="Unassembled WGS sequence"/>
</dbReference>
<feature type="transmembrane region" description="Helical" evidence="2">
    <location>
        <begin position="338"/>
        <end position="357"/>
    </location>
</feature>
<reference evidence="3 4" key="1">
    <citation type="journal article" date="2023" name="Plant Dis.">
        <title>First Report of Diplodia intermedia Causing Canker and Dieback Diseases on Apple Trees in Canada.</title>
        <authorList>
            <person name="Ellouze W."/>
            <person name="Ilyukhin E."/>
            <person name="Sulman M."/>
            <person name="Ali S."/>
        </authorList>
    </citation>
    <scope>NUCLEOTIDE SEQUENCE [LARGE SCALE GENOMIC DNA]</scope>
    <source>
        <strain evidence="3 4">M45-28</strain>
    </source>
</reference>
<accession>A0ABR3TFE6</accession>
<evidence type="ECO:0000313" key="4">
    <source>
        <dbReference type="Proteomes" id="UP001521184"/>
    </source>
</evidence>
<gene>
    <name evidence="3" type="ORF">SLS58_008970</name>
</gene>